<dbReference type="GO" id="GO:0000287">
    <property type="term" value="F:magnesium ion binding"/>
    <property type="evidence" value="ECO:0007669"/>
    <property type="project" value="UniProtKB-UniRule"/>
</dbReference>
<dbReference type="Gene3D" id="3.40.1190.20">
    <property type="match status" value="1"/>
</dbReference>
<evidence type="ECO:0000256" key="3">
    <source>
        <dbReference type="ARBA" id="ARBA00004868"/>
    </source>
</evidence>
<dbReference type="PIRSF" id="PIRSF000513">
    <property type="entry name" value="Thz_kinase"/>
    <property type="match status" value="1"/>
</dbReference>
<dbReference type="Pfam" id="PF02110">
    <property type="entry name" value="HK"/>
    <property type="match status" value="1"/>
</dbReference>
<keyword evidence="9 11" id="KW-0460">Magnesium</keyword>
<evidence type="ECO:0000256" key="10">
    <source>
        <dbReference type="ARBA" id="ARBA00022977"/>
    </source>
</evidence>
<comment type="cofactor">
    <cofactor evidence="2 11">
        <name>Mg(2+)</name>
        <dbReference type="ChEBI" id="CHEBI:18420"/>
    </cofactor>
</comment>
<evidence type="ECO:0000256" key="1">
    <source>
        <dbReference type="ARBA" id="ARBA00001771"/>
    </source>
</evidence>
<dbReference type="HAMAP" id="MF_00228">
    <property type="entry name" value="Thz_kinase"/>
    <property type="match status" value="1"/>
</dbReference>
<evidence type="ECO:0000256" key="11">
    <source>
        <dbReference type="HAMAP-Rule" id="MF_00228"/>
    </source>
</evidence>
<dbReference type="NCBIfam" id="NF006830">
    <property type="entry name" value="PRK09355.1"/>
    <property type="match status" value="1"/>
</dbReference>
<dbReference type="OrthoDB" id="9778146at2"/>
<sequence>MTTHYLLNKLRQENPLVHSITNQVVSNDVANSLLAIGASPMMAMAPEEMEEVTKFAKAVVLNIGTLTTEILEAMLIVGKAANKKGVPVILDPVGVGATQFRQEAVSMLLKEVTIQLITGNAGEMAYLAGIDWSSKGVDAGEGKASGREIAERVARRYQTVAAVSGKEDFVSDGRMTIGILNGDPMLTRVTGTGCMLSGICGAYLAVGGKPVLESTVEACTAYGVAAEIAVENKEVNGPGSFRASLIDALYNLSEQTIRDKENIKRYHVNKSEEGTNE</sequence>
<evidence type="ECO:0000256" key="8">
    <source>
        <dbReference type="ARBA" id="ARBA00022840"/>
    </source>
</evidence>
<evidence type="ECO:0000256" key="4">
    <source>
        <dbReference type="ARBA" id="ARBA00022679"/>
    </source>
</evidence>
<keyword evidence="4 11" id="KW-0808">Transferase</keyword>
<evidence type="ECO:0000256" key="9">
    <source>
        <dbReference type="ARBA" id="ARBA00022842"/>
    </source>
</evidence>
<dbReference type="AlphaFoldDB" id="A0A511ASL1"/>
<feature type="binding site" evidence="11">
    <location>
        <position position="164"/>
    </location>
    <ligand>
        <name>ATP</name>
        <dbReference type="ChEBI" id="CHEBI:30616"/>
    </ligand>
</feature>
<dbReference type="EMBL" id="BJUY01000007">
    <property type="protein sequence ID" value="GEK91188.1"/>
    <property type="molecule type" value="Genomic_DNA"/>
</dbReference>
<dbReference type="GO" id="GO:0009228">
    <property type="term" value="P:thiamine biosynthetic process"/>
    <property type="evidence" value="ECO:0007669"/>
    <property type="project" value="UniProtKB-KW"/>
</dbReference>
<evidence type="ECO:0000313" key="13">
    <source>
        <dbReference type="Proteomes" id="UP000321662"/>
    </source>
</evidence>
<feature type="binding site" evidence="11">
    <location>
        <position position="118"/>
    </location>
    <ligand>
        <name>ATP</name>
        <dbReference type="ChEBI" id="CHEBI:30616"/>
    </ligand>
</feature>
<keyword evidence="8 11" id="KW-0067">ATP-binding</keyword>
<dbReference type="InterPro" id="IPR000417">
    <property type="entry name" value="Hyethyz_kinase"/>
</dbReference>
<comment type="catalytic activity">
    <reaction evidence="1 11">
        <text>5-(2-hydroxyethyl)-4-methylthiazole + ATP = 4-methyl-5-(2-phosphooxyethyl)-thiazole + ADP + H(+)</text>
        <dbReference type="Rhea" id="RHEA:24212"/>
        <dbReference type="ChEBI" id="CHEBI:15378"/>
        <dbReference type="ChEBI" id="CHEBI:17957"/>
        <dbReference type="ChEBI" id="CHEBI:30616"/>
        <dbReference type="ChEBI" id="CHEBI:58296"/>
        <dbReference type="ChEBI" id="CHEBI:456216"/>
        <dbReference type="EC" id="2.7.1.50"/>
    </reaction>
</comment>
<dbReference type="Proteomes" id="UP000321662">
    <property type="component" value="Unassembled WGS sequence"/>
</dbReference>
<dbReference type="CDD" id="cd01170">
    <property type="entry name" value="THZ_kinase"/>
    <property type="match status" value="1"/>
</dbReference>
<proteinExistence type="inferred from homology"/>
<evidence type="ECO:0000256" key="6">
    <source>
        <dbReference type="ARBA" id="ARBA00022741"/>
    </source>
</evidence>
<dbReference type="RefSeq" id="WP_146924025.1">
    <property type="nucleotide sequence ID" value="NZ_BJUY01000007.1"/>
</dbReference>
<feature type="binding site" evidence="11">
    <location>
        <position position="191"/>
    </location>
    <ligand>
        <name>substrate</name>
    </ligand>
</feature>
<evidence type="ECO:0000256" key="5">
    <source>
        <dbReference type="ARBA" id="ARBA00022723"/>
    </source>
</evidence>
<keyword evidence="10 11" id="KW-0784">Thiamine biosynthesis</keyword>
<dbReference type="GO" id="GO:0004417">
    <property type="term" value="F:hydroxyethylthiazole kinase activity"/>
    <property type="evidence" value="ECO:0007669"/>
    <property type="project" value="UniProtKB-UniRule"/>
</dbReference>
<dbReference type="GO" id="GO:0005524">
    <property type="term" value="F:ATP binding"/>
    <property type="evidence" value="ECO:0007669"/>
    <property type="project" value="UniProtKB-UniRule"/>
</dbReference>
<accession>A0A511ASL1</accession>
<keyword evidence="7 11" id="KW-0418">Kinase</keyword>
<keyword evidence="13" id="KW-1185">Reference proteome</keyword>
<dbReference type="UniPathway" id="UPA00060">
    <property type="reaction ID" value="UER00139"/>
</dbReference>
<dbReference type="EC" id="2.7.1.50" evidence="11"/>
<feature type="binding site" evidence="11">
    <location>
        <position position="42"/>
    </location>
    <ligand>
        <name>substrate</name>
    </ligand>
</feature>
<comment type="pathway">
    <text evidence="3 11">Cofactor biosynthesis; thiamine diphosphate biosynthesis; 4-methyl-5-(2-phosphoethyl)-thiazole from 5-(2-hydroxyethyl)-4-methylthiazole: step 1/1.</text>
</comment>
<dbReference type="NCBIfam" id="TIGR00694">
    <property type="entry name" value="thiM"/>
    <property type="match status" value="1"/>
</dbReference>
<dbReference type="PRINTS" id="PR01099">
    <property type="entry name" value="HYETHTZKNASE"/>
</dbReference>
<comment type="similarity">
    <text evidence="11">Belongs to the Thz kinase family.</text>
</comment>
<evidence type="ECO:0000256" key="2">
    <source>
        <dbReference type="ARBA" id="ARBA00001946"/>
    </source>
</evidence>
<dbReference type="InterPro" id="IPR029056">
    <property type="entry name" value="Ribokinase-like"/>
</dbReference>
<dbReference type="GO" id="GO:0009229">
    <property type="term" value="P:thiamine diphosphate biosynthetic process"/>
    <property type="evidence" value="ECO:0007669"/>
    <property type="project" value="UniProtKB-UniRule"/>
</dbReference>
<keyword evidence="6 11" id="KW-0547">Nucleotide-binding</keyword>
<organism evidence="12 13">
    <name type="scientific">Alkalibacterium kapii</name>
    <dbReference type="NCBI Taxonomy" id="426704"/>
    <lineage>
        <taxon>Bacteria</taxon>
        <taxon>Bacillati</taxon>
        <taxon>Bacillota</taxon>
        <taxon>Bacilli</taxon>
        <taxon>Lactobacillales</taxon>
        <taxon>Carnobacteriaceae</taxon>
        <taxon>Alkalibacterium</taxon>
    </lineage>
</organism>
<keyword evidence="5 11" id="KW-0479">Metal-binding</keyword>
<reference evidence="12 13" key="1">
    <citation type="submission" date="2019-07" db="EMBL/GenBank/DDBJ databases">
        <title>Whole genome shotgun sequence of Alkalibacterium kapii NBRC 103247.</title>
        <authorList>
            <person name="Hosoyama A."/>
            <person name="Uohara A."/>
            <person name="Ohji S."/>
            <person name="Ichikawa N."/>
        </authorList>
    </citation>
    <scope>NUCLEOTIDE SEQUENCE [LARGE SCALE GENOMIC DNA]</scope>
    <source>
        <strain evidence="12 13">NBRC 103247</strain>
    </source>
</reference>
<gene>
    <name evidence="11 12" type="primary">thiM</name>
    <name evidence="12" type="ORF">AKA01nite_08100</name>
</gene>
<dbReference type="SUPFAM" id="SSF53613">
    <property type="entry name" value="Ribokinase-like"/>
    <property type="match status" value="1"/>
</dbReference>
<evidence type="ECO:0000313" key="12">
    <source>
        <dbReference type="EMBL" id="GEK91188.1"/>
    </source>
</evidence>
<protein>
    <recommendedName>
        <fullName evidence="11">Hydroxyethylthiazole kinase</fullName>
        <ecNumber evidence="11">2.7.1.50</ecNumber>
    </recommendedName>
    <alternativeName>
        <fullName evidence="11">4-methyl-5-beta-hydroxyethylthiazole kinase</fullName>
        <shortName evidence="11">TH kinase</shortName>
        <shortName evidence="11">Thz kinase</shortName>
    </alternativeName>
</protein>
<evidence type="ECO:0000256" key="7">
    <source>
        <dbReference type="ARBA" id="ARBA00022777"/>
    </source>
</evidence>
<comment type="caution">
    <text evidence="12">The sequence shown here is derived from an EMBL/GenBank/DDBJ whole genome shotgun (WGS) entry which is preliminary data.</text>
</comment>
<name>A0A511ASL1_9LACT</name>
<comment type="function">
    <text evidence="11">Catalyzes the phosphorylation of the hydroxyl group of 4-methyl-5-beta-hydroxyethylthiazole (THZ).</text>
</comment>